<comment type="caution">
    <text evidence="3">The sequence shown here is derived from an EMBL/GenBank/DDBJ whole genome shotgun (WGS) entry which is preliminary data.</text>
</comment>
<feature type="domain" description="Fumarylacetoacetase-like C-terminal" evidence="2">
    <location>
        <begin position="116"/>
        <end position="285"/>
    </location>
</feature>
<sequence length="290" mass="31675">MSCCCGWRRTMNGKVDGAGNGRRWQKPNNRMSTMEQQVQQQQQIQQAVARVLAAYESGTQFEAGEGPKTVQQAYAIQDGVARHLWPAERTHCWKVGSPNRDTEPYSAPIPPQKVYDSGESLNGADFHMIGIEAELAFRVTQALPVRAQAYNGQEVRAALGELCVTLELVDTRLREWQQTSALWRLADNQISGGLVVGSGIEDWQDRDLALQPVQLTVNGEVLADKSGGHPLGDPTMLLTWAVNHLVARNQGLQPGDLITTGSWTGMKFIEPCADIRAVFPGIGGVALSIA</sequence>
<dbReference type="GO" id="GO:0008684">
    <property type="term" value="F:2-oxopent-4-enoate hydratase activity"/>
    <property type="evidence" value="ECO:0007669"/>
    <property type="project" value="TreeGrafter"/>
</dbReference>
<dbReference type="Gene3D" id="3.90.850.10">
    <property type="entry name" value="Fumarylacetoacetase-like, C-terminal domain"/>
    <property type="match status" value="1"/>
</dbReference>
<dbReference type="AlphaFoldDB" id="A0A233RFW4"/>
<dbReference type="EMBL" id="NBIM01000001">
    <property type="protein sequence ID" value="OXY82268.1"/>
    <property type="molecule type" value="Genomic_DNA"/>
</dbReference>
<protein>
    <recommendedName>
        <fullName evidence="2">Fumarylacetoacetase-like C-terminal domain-containing protein</fullName>
    </recommendedName>
</protein>
<proteinExistence type="predicted"/>
<evidence type="ECO:0000313" key="4">
    <source>
        <dbReference type="Proteomes" id="UP000242757"/>
    </source>
</evidence>
<dbReference type="SUPFAM" id="SSF56529">
    <property type="entry name" value="FAH"/>
    <property type="match status" value="1"/>
</dbReference>
<dbReference type="InterPro" id="IPR036663">
    <property type="entry name" value="Fumarylacetoacetase_C_sf"/>
</dbReference>
<dbReference type="InterPro" id="IPR050772">
    <property type="entry name" value="Hydratase-Decarb/MhpD_sf"/>
</dbReference>
<organism evidence="3 4">
    <name type="scientific">Oceanimonas doudoroffii</name>
    <dbReference type="NCBI Taxonomy" id="84158"/>
    <lineage>
        <taxon>Bacteria</taxon>
        <taxon>Pseudomonadati</taxon>
        <taxon>Pseudomonadota</taxon>
        <taxon>Gammaproteobacteria</taxon>
        <taxon>Aeromonadales</taxon>
        <taxon>Aeromonadaceae</taxon>
        <taxon>Oceanimonas</taxon>
    </lineage>
</organism>
<keyword evidence="1" id="KW-0456">Lyase</keyword>
<gene>
    <name evidence="3" type="ORF">B6S08_01635</name>
</gene>
<name>A0A233RFW4_9GAMM</name>
<reference evidence="3 4" key="1">
    <citation type="submission" date="2017-08" db="EMBL/GenBank/DDBJ databases">
        <title>A Genome Sequence of Oceanimonas doudoroffii ATCC 27123T.</title>
        <authorList>
            <person name="Brennan M.A."/>
            <person name="Maclea K.S."/>
            <person name="Mcclelland W.D."/>
            <person name="Trachtenberg A.M."/>
        </authorList>
    </citation>
    <scope>NUCLEOTIDE SEQUENCE [LARGE SCALE GENOMIC DNA]</scope>
    <source>
        <strain evidence="3 4">ATCC 27123</strain>
    </source>
</reference>
<dbReference type="InterPro" id="IPR011234">
    <property type="entry name" value="Fumarylacetoacetase-like_C"/>
</dbReference>
<dbReference type="GO" id="GO:0005737">
    <property type="term" value="C:cytoplasm"/>
    <property type="evidence" value="ECO:0007669"/>
    <property type="project" value="TreeGrafter"/>
</dbReference>
<dbReference type="PANTHER" id="PTHR30143">
    <property type="entry name" value="ACID HYDRATASE"/>
    <property type="match status" value="1"/>
</dbReference>
<accession>A0A233RFW4</accession>
<dbReference type="Pfam" id="PF01557">
    <property type="entry name" value="FAA_hydrolase"/>
    <property type="match status" value="1"/>
</dbReference>
<dbReference type="OrthoDB" id="9792137at2"/>
<dbReference type="Proteomes" id="UP000242757">
    <property type="component" value="Unassembled WGS sequence"/>
</dbReference>
<keyword evidence="4" id="KW-1185">Reference proteome</keyword>
<evidence type="ECO:0000259" key="2">
    <source>
        <dbReference type="Pfam" id="PF01557"/>
    </source>
</evidence>
<evidence type="ECO:0000313" key="3">
    <source>
        <dbReference type="EMBL" id="OXY82268.1"/>
    </source>
</evidence>
<dbReference type="PANTHER" id="PTHR30143:SF0">
    <property type="entry name" value="2-KETO-4-PENTENOATE HYDRATASE"/>
    <property type="match status" value="1"/>
</dbReference>
<evidence type="ECO:0000256" key="1">
    <source>
        <dbReference type="ARBA" id="ARBA00023239"/>
    </source>
</evidence>